<dbReference type="Proteomes" id="UP000253083">
    <property type="component" value="Unassembled WGS sequence"/>
</dbReference>
<dbReference type="RefSeq" id="WP_113954606.1">
    <property type="nucleotide sequence ID" value="NZ_QNRT01000003.1"/>
</dbReference>
<gene>
    <name evidence="2" type="ORF">DFR28_10321</name>
</gene>
<dbReference type="AlphaFoldDB" id="A0A395JHN3"/>
<dbReference type="InParanoid" id="A0A395JHN3"/>
<proteinExistence type="predicted"/>
<dbReference type="GO" id="GO:0071949">
    <property type="term" value="F:FAD binding"/>
    <property type="evidence" value="ECO:0007669"/>
    <property type="project" value="InterPro"/>
</dbReference>
<dbReference type="PROSITE" id="PS50925">
    <property type="entry name" value="BLUF"/>
    <property type="match status" value="1"/>
</dbReference>
<name>A0A395JHN3_9GAMM</name>
<dbReference type="InterPro" id="IPR036046">
    <property type="entry name" value="Acylphosphatase-like_dom_sf"/>
</dbReference>
<protein>
    <submittedName>
        <fullName evidence="2">FAD-dependent sensor of blue light</fullName>
    </submittedName>
</protein>
<feature type="domain" description="BLUF" evidence="1">
    <location>
        <begin position="1"/>
        <end position="96"/>
    </location>
</feature>
<keyword evidence="3" id="KW-1185">Reference proteome</keyword>
<evidence type="ECO:0000313" key="2">
    <source>
        <dbReference type="EMBL" id="RBP49596.1"/>
    </source>
</evidence>
<organism evidence="2 3">
    <name type="scientific">Arenicella xantha</name>
    <dbReference type="NCBI Taxonomy" id="644221"/>
    <lineage>
        <taxon>Bacteria</taxon>
        <taxon>Pseudomonadati</taxon>
        <taxon>Pseudomonadota</taxon>
        <taxon>Gammaproteobacteria</taxon>
        <taxon>Arenicellales</taxon>
        <taxon>Arenicellaceae</taxon>
        <taxon>Arenicella</taxon>
    </lineage>
</organism>
<dbReference type="Pfam" id="PF04940">
    <property type="entry name" value="BLUF"/>
    <property type="match status" value="1"/>
</dbReference>
<dbReference type="SUPFAM" id="SSF54975">
    <property type="entry name" value="Acylphosphatase/BLUF domain-like"/>
    <property type="match status" value="1"/>
</dbReference>
<evidence type="ECO:0000313" key="3">
    <source>
        <dbReference type="Proteomes" id="UP000253083"/>
    </source>
</evidence>
<reference evidence="2 3" key="1">
    <citation type="submission" date="2018-06" db="EMBL/GenBank/DDBJ databases">
        <title>Genomic Encyclopedia of Type Strains, Phase IV (KMG-IV): sequencing the most valuable type-strain genomes for metagenomic binning, comparative biology and taxonomic classification.</title>
        <authorList>
            <person name="Goeker M."/>
        </authorList>
    </citation>
    <scope>NUCLEOTIDE SEQUENCE [LARGE SCALE GENOMIC DNA]</scope>
    <source>
        <strain evidence="2 3">DSM 24032</strain>
    </source>
</reference>
<dbReference type="OrthoDB" id="557705at2"/>
<dbReference type="Gene3D" id="3.30.70.100">
    <property type="match status" value="1"/>
</dbReference>
<dbReference type="EMBL" id="QNRT01000003">
    <property type="protein sequence ID" value="RBP49596.1"/>
    <property type="molecule type" value="Genomic_DNA"/>
</dbReference>
<accession>A0A395JHN3</accession>
<sequence length="246" mass="27608">MKCIAYISEVIARKNGATLPVGLSNIFSTARKKNAELKVTGILSYRLGRYIQVIEGEASSVDQLFNSIRLDKRHSNVRVILDTKVTSRSFPEWDMKLAENISKVPEFKRFLSKHASTLNTLAKEDRELLQIFLDSPQGRNTPSATQQPTFEGLALQLSAWPDFNHVGQSPMVYELCAQLIRHSVPYSELVKNKQLGSKAELDKLLGTLYSLDILTASKIQGDHQSDRTTATNGGFYAKMRSFLRLT</sequence>
<comment type="caution">
    <text evidence="2">The sequence shown here is derived from an EMBL/GenBank/DDBJ whole genome shotgun (WGS) entry which is preliminary data.</text>
</comment>
<dbReference type="GO" id="GO:0009882">
    <property type="term" value="F:blue light photoreceptor activity"/>
    <property type="evidence" value="ECO:0007669"/>
    <property type="project" value="InterPro"/>
</dbReference>
<evidence type="ECO:0000259" key="1">
    <source>
        <dbReference type="PROSITE" id="PS50925"/>
    </source>
</evidence>
<dbReference type="InterPro" id="IPR007024">
    <property type="entry name" value="BLUF_domain"/>
</dbReference>
<dbReference type="SMART" id="SM01034">
    <property type="entry name" value="BLUF"/>
    <property type="match status" value="1"/>
</dbReference>